<keyword evidence="1" id="KW-1185">Reference proteome</keyword>
<dbReference type="Proteomes" id="UP000887565">
    <property type="component" value="Unplaced"/>
</dbReference>
<evidence type="ECO:0000313" key="1">
    <source>
        <dbReference type="Proteomes" id="UP000887565"/>
    </source>
</evidence>
<organism evidence="1 2">
    <name type="scientific">Romanomermis culicivorax</name>
    <name type="common">Nematode worm</name>
    <dbReference type="NCBI Taxonomy" id="13658"/>
    <lineage>
        <taxon>Eukaryota</taxon>
        <taxon>Metazoa</taxon>
        <taxon>Ecdysozoa</taxon>
        <taxon>Nematoda</taxon>
        <taxon>Enoplea</taxon>
        <taxon>Dorylaimia</taxon>
        <taxon>Mermithida</taxon>
        <taxon>Mermithoidea</taxon>
        <taxon>Mermithidae</taxon>
        <taxon>Romanomermis</taxon>
    </lineage>
</organism>
<name>A0A915HZZ8_ROMCU</name>
<reference evidence="2" key="1">
    <citation type="submission" date="2022-11" db="UniProtKB">
        <authorList>
            <consortium name="WormBaseParasite"/>
        </authorList>
    </citation>
    <scope>IDENTIFICATION</scope>
</reference>
<accession>A0A915HZZ8</accession>
<protein>
    <submittedName>
        <fullName evidence="2">Uncharacterized protein</fullName>
    </submittedName>
</protein>
<proteinExistence type="predicted"/>
<sequence>MSMVVDCPRVRLLVVKGPLDLQGVLAYWVMWRLESLTAYKDCCNNTTTLFEEKSFAFSRDWFL</sequence>
<dbReference type="WBParaSite" id="nRc.2.0.1.t07426-RA">
    <property type="protein sequence ID" value="nRc.2.0.1.t07426-RA"/>
    <property type="gene ID" value="nRc.2.0.1.g07426"/>
</dbReference>
<dbReference type="AlphaFoldDB" id="A0A915HZZ8"/>
<evidence type="ECO:0000313" key="2">
    <source>
        <dbReference type="WBParaSite" id="nRc.2.0.1.t07426-RA"/>
    </source>
</evidence>